<dbReference type="Proteomes" id="UP000030645">
    <property type="component" value="Unassembled WGS sequence"/>
</dbReference>
<proteinExistence type="predicted"/>
<evidence type="ECO:0000313" key="2">
    <source>
        <dbReference type="EMBL" id="EXB89971.1"/>
    </source>
</evidence>
<evidence type="ECO:0000256" key="1">
    <source>
        <dbReference type="SAM" id="MobiDB-lite"/>
    </source>
</evidence>
<feature type="region of interest" description="Disordered" evidence="1">
    <location>
        <begin position="21"/>
        <end position="40"/>
    </location>
</feature>
<reference evidence="3" key="1">
    <citation type="submission" date="2013-01" db="EMBL/GenBank/DDBJ databases">
        <title>Draft Genome Sequence of a Mulberry Tree, Morus notabilis C.K. Schneid.</title>
        <authorList>
            <person name="He N."/>
            <person name="Zhao S."/>
        </authorList>
    </citation>
    <scope>NUCLEOTIDE SEQUENCE</scope>
</reference>
<name>W9S5K7_9ROSA</name>
<accession>W9S5K7</accession>
<dbReference type="EMBL" id="KE345018">
    <property type="protein sequence ID" value="EXB89971.1"/>
    <property type="molecule type" value="Genomic_DNA"/>
</dbReference>
<sequence length="71" mass="8056">MIVPSKRHDFPYRSSSRLTVRFSDQAQGDKRKVHPSKATREVPRVTLNSPKCRMSVRVQTGSNPISHHGSQ</sequence>
<protein>
    <submittedName>
        <fullName evidence="2">Uncharacterized protein</fullName>
    </submittedName>
</protein>
<dbReference type="AlphaFoldDB" id="W9S5K7"/>
<keyword evidence="3" id="KW-1185">Reference proteome</keyword>
<evidence type="ECO:0000313" key="3">
    <source>
        <dbReference type="Proteomes" id="UP000030645"/>
    </source>
</evidence>
<organism evidence="2 3">
    <name type="scientific">Morus notabilis</name>
    <dbReference type="NCBI Taxonomy" id="981085"/>
    <lineage>
        <taxon>Eukaryota</taxon>
        <taxon>Viridiplantae</taxon>
        <taxon>Streptophyta</taxon>
        <taxon>Embryophyta</taxon>
        <taxon>Tracheophyta</taxon>
        <taxon>Spermatophyta</taxon>
        <taxon>Magnoliopsida</taxon>
        <taxon>eudicotyledons</taxon>
        <taxon>Gunneridae</taxon>
        <taxon>Pentapetalae</taxon>
        <taxon>rosids</taxon>
        <taxon>fabids</taxon>
        <taxon>Rosales</taxon>
        <taxon>Moraceae</taxon>
        <taxon>Moreae</taxon>
        <taxon>Morus</taxon>
    </lineage>
</organism>
<gene>
    <name evidence="2" type="ORF">L484_023624</name>
</gene>